<keyword evidence="2" id="KW-1185">Reference proteome</keyword>
<dbReference type="RefSeq" id="WP_168087029.1">
    <property type="nucleotide sequence ID" value="NZ_BHZH01000018.1"/>
</dbReference>
<name>A0ABX1CAC6_9ACTN</name>
<evidence type="ECO:0000313" key="1">
    <source>
        <dbReference type="EMBL" id="NJQ14197.1"/>
    </source>
</evidence>
<gene>
    <name evidence="1" type="ORF">HCN52_04405</name>
</gene>
<sequence>MTINPPIAAGTLWTAVMDRAGGQCECRGECGKSHVGDARCVTFDAVRAQRRRLVRELEIAPLEVAPMTFAAAAALPADKLRARCGDCAARCRRQVAAVKRRDRQDEALDLFDVSEFRPARAAGGDAA</sequence>
<comment type="caution">
    <text evidence="1">The sequence shown here is derived from an EMBL/GenBank/DDBJ whole genome shotgun (WGS) entry which is preliminary data.</text>
</comment>
<dbReference type="Proteomes" id="UP000727056">
    <property type="component" value="Unassembled WGS sequence"/>
</dbReference>
<organism evidence="1 2">
    <name type="scientific">Streptomyces bohaiensis</name>
    <dbReference type="NCBI Taxonomy" id="1431344"/>
    <lineage>
        <taxon>Bacteria</taxon>
        <taxon>Bacillati</taxon>
        <taxon>Actinomycetota</taxon>
        <taxon>Actinomycetes</taxon>
        <taxon>Kitasatosporales</taxon>
        <taxon>Streptomycetaceae</taxon>
        <taxon>Streptomyces</taxon>
    </lineage>
</organism>
<dbReference type="EMBL" id="JAAVJC010000018">
    <property type="protein sequence ID" value="NJQ14197.1"/>
    <property type="molecule type" value="Genomic_DNA"/>
</dbReference>
<protein>
    <submittedName>
        <fullName evidence="1">Uncharacterized protein</fullName>
    </submittedName>
</protein>
<evidence type="ECO:0000313" key="2">
    <source>
        <dbReference type="Proteomes" id="UP000727056"/>
    </source>
</evidence>
<proteinExistence type="predicted"/>
<accession>A0ABX1CAC6</accession>
<reference evidence="1 2" key="1">
    <citation type="submission" date="2020-03" db="EMBL/GenBank/DDBJ databases">
        <title>Draft genome of Streptomyces sp. ventii, isolated from the Axial Seamount in the Pacific Ocean, and resequencing of the two type strains Streptomyces lonarensis strain NCL 716 and Streptomyces bohaiensis strain 11A07.</title>
        <authorList>
            <person name="Loughran R.M."/>
            <person name="Pfannmuller K.M."/>
            <person name="Wasson B.J."/>
            <person name="Deadmond M.C."/>
            <person name="Paddock B.E."/>
            <person name="Koyack M.J."/>
            <person name="Gallegos D.A."/>
            <person name="Mitchell E.A."/>
            <person name="Ushijima B."/>
            <person name="Saw J.H."/>
            <person name="Mcphail K.L."/>
            <person name="Videau P."/>
        </authorList>
    </citation>
    <scope>NUCLEOTIDE SEQUENCE [LARGE SCALE GENOMIC DNA]</scope>
    <source>
        <strain evidence="1 2">11A07</strain>
    </source>
</reference>